<organism evidence="2 3">
    <name type="scientific">Staurois parvus</name>
    <dbReference type="NCBI Taxonomy" id="386267"/>
    <lineage>
        <taxon>Eukaryota</taxon>
        <taxon>Metazoa</taxon>
        <taxon>Chordata</taxon>
        <taxon>Craniata</taxon>
        <taxon>Vertebrata</taxon>
        <taxon>Euteleostomi</taxon>
        <taxon>Amphibia</taxon>
        <taxon>Batrachia</taxon>
        <taxon>Anura</taxon>
        <taxon>Neobatrachia</taxon>
        <taxon>Ranoidea</taxon>
        <taxon>Ranidae</taxon>
        <taxon>Staurois</taxon>
    </lineage>
</organism>
<protein>
    <submittedName>
        <fullName evidence="2">Uncharacterized protein</fullName>
    </submittedName>
</protein>
<proteinExistence type="predicted"/>
<evidence type="ECO:0000256" key="1">
    <source>
        <dbReference type="SAM" id="MobiDB-lite"/>
    </source>
</evidence>
<sequence length="57" mass="6618">MQSGKYRSPGNLQTQTHPLDCQTEKRDFSLRRTRLNCSRVQWQPAELLLFPVASTLL</sequence>
<evidence type="ECO:0000313" key="3">
    <source>
        <dbReference type="Proteomes" id="UP001162483"/>
    </source>
</evidence>
<feature type="region of interest" description="Disordered" evidence="1">
    <location>
        <begin position="1"/>
        <end position="20"/>
    </location>
</feature>
<dbReference type="Proteomes" id="UP001162483">
    <property type="component" value="Unassembled WGS sequence"/>
</dbReference>
<name>A0ABN9C0K1_9NEOB</name>
<accession>A0ABN9C0K1</accession>
<reference evidence="2" key="1">
    <citation type="submission" date="2023-05" db="EMBL/GenBank/DDBJ databases">
        <authorList>
            <person name="Stuckert A."/>
        </authorList>
    </citation>
    <scope>NUCLEOTIDE SEQUENCE</scope>
</reference>
<dbReference type="EMBL" id="CATNWA010006837">
    <property type="protein sequence ID" value="CAI9552902.1"/>
    <property type="molecule type" value="Genomic_DNA"/>
</dbReference>
<evidence type="ECO:0000313" key="2">
    <source>
        <dbReference type="EMBL" id="CAI9552902.1"/>
    </source>
</evidence>
<feature type="compositionally biased region" description="Polar residues" evidence="1">
    <location>
        <begin position="1"/>
        <end position="17"/>
    </location>
</feature>
<gene>
    <name evidence="2" type="ORF">SPARVUS_LOCUS3956758</name>
</gene>
<keyword evidence="3" id="KW-1185">Reference proteome</keyword>
<comment type="caution">
    <text evidence="2">The sequence shown here is derived from an EMBL/GenBank/DDBJ whole genome shotgun (WGS) entry which is preliminary data.</text>
</comment>